<comment type="caution">
    <text evidence="1">The sequence shown here is derived from an EMBL/GenBank/DDBJ whole genome shotgun (WGS) entry which is preliminary data.</text>
</comment>
<dbReference type="EMBL" id="CAMPGE010007943">
    <property type="protein sequence ID" value="CAI2366859.1"/>
    <property type="molecule type" value="Genomic_DNA"/>
</dbReference>
<name>A0AAD1UKA5_EUPCR</name>
<dbReference type="Proteomes" id="UP001295684">
    <property type="component" value="Unassembled WGS sequence"/>
</dbReference>
<accession>A0AAD1UKA5</accession>
<sequence>MKRIGTRASIRGYEDLVSREREHKSPHMKKKLKLLEDQDAPVYNLKVRKAIDLAEKRDPRTPFYWKLTDVIEKIKDYVGNKELLPPGNSFMDQIVVNTNNVNKIMNEAKAKRKKREIYKIINRKESMFGGRLFSKNKQPGVTHRLKEAVTPKKDLDLERNSKVLSMPPDYKTNESQDKTRPKISQMNMSKSRTILTNSRNTESIFDPKSLRKIRMLNKGLPQRNFHLTNQNLVTNRTRTSEKKTRDKKSLVETFRSIRKKLRINAPLTKASGKSQVYFNKATKNRDIQKVEILSHKLDSRYQQLLRSKYRHLESRESVRRDVLGFQNRNLTSRAQSCIPISQRATKVESAKIKKKMRKKCRRNLSQPSMTREQQTIGLDYSKHMI</sequence>
<keyword evidence="2" id="KW-1185">Reference proteome</keyword>
<organism evidence="1 2">
    <name type="scientific">Euplotes crassus</name>
    <dbReference type="NCBI Taxonomy" id="5936"/>
    <lineage>
        <taxon>Eukaryota</taxon>
        <taxon>Sar</taxon>
        <taxon>Alveolata</taxon>
        <taxon>Ciliophora</taxon>
        <taxon>Intramacronucleata</taxon>
        <taxon>Spirotrichea</taxon>
        <taxon>Hypotrichia</taxon>
        <taxon>Euplotida</taxon>
        <taxon>Euplotidae</taxon>
        <taxon>Moneuplotes</taxon>
    </lineage>
</organism>
<gene>
    <name evidence="1" type="ORF">ECRASSUSDP1_LOCUS8133</name>
</gene>
<evidence type="ECO:0000313" key="1">
    <source>
        <dbReference type="EMBL" id="CAI2366859.1"/>
    </source>
</evidence>
<evidence type="ECO:0000313" key="2">
    <source>
        <dbReference type="Proteomes" id="UP001295684"/>
    </source>
</evidence>
<proteinExistence type="predicted"/>
<protein>
    <submittedName>
        <fullName evidence="1">Uncharacterized protein</fullName>
    </submittedName>
</protein>
<dbReference type="AlphaFoldDB" id="A0AAD1UKA5"/>
<reference evidence="1" key="1">
    <citation type="submission" date="2023-07" db="EMBL/GenBank/DDBJ databases">
        <authorList>
            <consortium name="AG Swart"/>
            <person name="Singh M."/>
            <person name="Singh A."/>
            <person name="Seah K."/>
            <person name="Emmerich C."/>
        </authorList>
    </citation>
    <scope>NUCLEOTIDE SEQUENCE</scope>
    <source>
        <strain evidence="1">DP1</strain>
    </source>
</reference>